<dbReference type="STRING" id="42251.A0A2T6ZXM4"/>
<dbReference type="EMBL" id="NESQ01000070">
    <property type="protein sequence ID" value="PUU80220.1"/>
    <property type="molecule type" value="Genomic_DNA"/>
</dbReference>
<comment type="caution">
    <text evidence="3">The sequence shown here is derived from an EMBL/GenBank/DDBJ whole genome shotgun (WGS) entry which is preliminary data.</text>
</comment>
<keyword evidence="4" id="KW-1185">Reference proteome</keyword>
<dbReference type="PANTHER" id="PTHR24016">
    <property type="entry name" value="CONSERVED OLIGOMERIC GOLGI COMPLEX SUBUNIT 4"/>
    <property type="match status" value="1"/>
</dbReference>
<feature type="domain" description="Conserved oligomeric Golgi complex subunit 4 C-terminal" evidence="2">
    <location>
        <begin position="222"/>
        <end position="280"/>
    </location>
</feature>
<evidence type="ECO:0000313" key="3">
    <source>
        <dbReference type="EMBL" id="PUU80220.1"/>
    </source>
</evidence>
<evidence type="ECO:0000259" key="1">
    <source>
        <dbReference type="Pfam" id="PF08318"/>
    </source>
</evidence>
<dbReference type="Proteomes" id="UP000244722">
    <property type="component" value="Unassembled WGS sequence"/>
</dbReference>
<dbReference type="OrthoDB" id="47059at2759"/>
<evidence type="ECO:0000313" key="4">
    <source>
        <dbReference type="Proteomes" id="UP000244722"/>
    </source>
</evidence>
<reference evidence="3 4" key="1">
    <citation type="submission" date="2017-04" db="EMBL/GenBank/DDBJ databases">
        <title>Draft genome sequence of Tuber borchii Vittad., a whitish edible truffle.</title>
        <authorList>
            <consortium name="DOE Joint Genome Institute"/>
            <person name="Murat C."/>
            <person name="Kuo A."/>
            <person name="Barry K.W."/>
            <person name="Clum A."/>
            <person name="Dockter R.B."/>
            <person name="Fauchery L."/>
            <person name="Iotti M."/>
            <person name="Kohler A."/>
            <person name="Labutti K."/>
            <person name="Lindquist E.A."/>
            <person name="Lipzen A."/>
            <person name="Ohm R.A."/>
            <person name="Wang M."/>
            <person name="Grigoriev I.V."/>
            <person name="Zambonelli A."/>
            <person name="Martin F.M."/>
        </authorList>
    </citation>
    <scope>NUCLEOTIDE SEQUENCE [LARGE SCALE GENOMIC DNA]</scope>
    <source>
        <strain evidence="3 4">Tbo3840</strain>
    </source>
</reference>
<name>A0A2T6ZXM4_TUBBO</name>
<dbReference type="PANTHER" id="PTHR24016:SF0">
    <property type="entry name" value="CONSERVED OLIGOMERIC GOLGI COMPLEX SUBUNIT 4"/>
    <property type="match status" value="1"/>
</dbReference>
<organism evidence="3 4">
    <name type="scientific">Tuber borchii</name>
    <name type="common">White truffle</name>
    <dbReference type="NCBI Taxonomy" id="42251"/>
    <lineage>
        <taxon>Eukaryota</taxon>
        <taxon>Fungi</taxon>
        <taxon>Dikarya</taxon>
        <taxon>Ascomycota</taxon>
        <taxon>Pezizomycotina</taxon>
        <taxon>Pezizomycetes</taxon>
        <taxon>Pezizales</taxon>
        <taxon>Tuberaceae</taxon>
        <taxon>Tuber</taxon>
    </lineage>
</organism>
<dbReference type="AlphaFoldDB" id="A0A2T6ZXM4"/>
<dbReference type="Pfam" id="PF20662">
    <property type="entry name" value="COG4_C"/>
    <property type="match status" value="2"/>
</dbReference>
<dbReference type="Pfam" id="PF08318">
    <property type="entry name" value="COG4_m"/>
    <property type="match status" value="1"/>
</dbReference>
<proteinExistence type="predicted"/>
<dbReference type="InterPro" id="IPR013167">
    <property type="entry name" value="COG4_M"/>
</dbReference>
<feature type="domain" description="Conserved oligomeric Golgi complex subunit 4 C-terminal" evidence="2">
    <location>
        <begin position="105"/>
        <end position="173"/>
    </location>
</feature>
<protein>
    <submittedName>
        <fullName evidence="3">Uncharacterized protein</fullName>
    </submittedName>
</protein>
<dbReference type="InterPro" id="IPR048682">
    <property type="entry name" value="COG4"/>
</dbReference>
<gene>
    <name evidence="3" type="ORF">B9Z19DRAFT_1107177</name>
</gene>
<evidence type="ECO:0000259" key="2">
    <source>
        <dbReference type="Pfam" id="PF20662"/>
    </source>
</evidence>
<sequence>MEQHGKLVERHGEGRIGKVIDRLQVEADTPEGIIIDTFRDDRSIGGKVTCEAGANKYSSRISNHMGSHFCFGPTCRRLEGLWVVLLVVIRADSIPGMDVSSDCPIPLEESFDFQTDPAMVRGALKRIEAAFEGIARELTNNGIMVFLNKVVKPKPRALLAETFRDMEYLISLEGDGNTYSHSSTNGENGQEGIGPESRGELVKLRFFDRYLSKYFCEADLGYAVRISELGVIRIESSFVGVVDVIIRGELYGVGDALAKCSQICLAVNLEEDKVEYLLTEAGGGGEDGGVIE</sequence>
<feature type="domain" description="COG4 transport protein middle alpha-helical bundle" evidence="1">
    <location>
        <begin position="2"/>
        <end position="49"/>
    </location>
</feature>
<accession>A0A2T6ZXM4</accession>
<dbReference type="InterPro" id="IPR048684">
    <property type="entry name" value="COG4_C"/>
</dbReference>